<dbReference type="GO" id="GO:0004674">
    <property type="term" value="F:protein serine/threonine kinase activity"/>
    <property type="evidence" value="ECO:0007669"/>
    <property type="project" value="TreeGrafter"/>
</dbReference>
<sequence length="448" mass="50441">MSVVELERWGPAGWDTLAGIIIDRPESGLLSPMRLDYQRQDGCTCVALPGVTLELEDFQEDDFVPVISLQFVLWASPQVPGEVLETYEGEPIAALLRDLVPSGWARRRLLERLETPRWQEGRIQDGPQHDVRLLNEGARSPIGDFRIKGPGISCGSFPSIPQDIECAGDWHWPYEPFNEVAGLCDIHPIWAGLGAGGENPKLLINRADDGQFYLDGNEPDGCVITDYWLVKWPREPVSRNRIDILRAEYLYLNALGSLGFDVPEVRWQPDALWVRRFDRGPSGERYPVESLYNVMGKIGNGARLSHIDALEVILPLASDPDGMLVEYLIRDHINRLLGNSDNHGRNTSFHRTFHGLELTPIYDVSPMVMDEDGIAWSTTWPRDWQKGGNPDWQSVIQRFAHSPDRVWAGLQSRSAALTELQRTDAWQALPESVTRHPRVLPIGVPIGL</sequence>
<evidence type="ECO:0000256" key="3">
    <source>
        <dbReference type="ARBA" id="ARBA00022777"/>
    </source>
</evidence>
<keyword evidence="2" id="KW-0808">Transferase</keyword>
<accession>A0A1I0ICJ7</accession>
<dbReference type="EMBL" id="FOHZ01000057">
    <property type="protein sequence ID" value="SET94580.1"/>
    <property type="molecule type" value="Genomic_DNA"/>
</dbReference>
<keyword evidence="6" id="KW-1185">Reference proteome</keyword>
<evidence type="ECO:0000256" key="2">
    <source>
        <dbReference type="ARBA" id="ARBA00022679"/>
    </source>
</evidence>
<dbReference type="STRING" id="430453.SAMN04487962_1574"/>
<comment type="similarity">
    <text evidence="1">Belongs to the HipA Ser/Thr kinase family.</text>
</comment>
<evidence type="ECO:0000313" key="6">
    <source>
        <dbReference type="Proteomes" id="UP000198762"/>
    </source>
</evidence>
<dbReference type="PANTHER" id="PTHR37419:SF8">
    <property type="entry name" value="TOXIN YJJJ"/>
    <property type="match status" value="1"/>
</dbReference>
<dbReference type="Proteomes" id="UP000198762">
    <property type="component" value="Unassembled WGS sequence"/>
</dbReference>
<evidence type="ECO:0000259" key="4">
    <source>
        <dbReference type="Pfam" id="PF07804"/>
    </source>
</evidence>
<evidence type="ECO:0000256" key="1">
    <source>
        <dbReference type="ARBA" id="ARBA00010164"/>
    </source>
</evidence>
<dbReference type="RefSeq" id="WP_177186127.1">
    <property type="nucleotide sequence ID" value="NZ_FOHZ01000057.1"/>
</dbReference>
<dbReference type="GO" id="GO:0005829">
    <property type="term" value="C:cytosol"/>
    <property type="evidence" value="ECO:0007669"/>
    <property type="project" value="TreeGrafter"/>
</dbReference>
<dbReference type="Pfam" id="PF07804">
    <property type="entry name" value="HipA_C"/>
    <property type="match status" value="1"/>
</dbReference>
<dbReference type="InterPro" id="IPR012893">
    <property type="entry name" value="HipA-like_C"/>
</dbReference>
<proteinExistence type="inferred from homology"/>
<gene>
    <name evidence="5" type="ORF">SAMN04487962_1574</name>
</gene>
<dbReference type="InterPro" id="IPR052028">
    <property type="entry name" value="HipA_Ser/Thr_kinase"/>
</dbReference>
<organism evidence="5 6">
    <name type="scientific">Marinobacter segnicrescens</name>
    <dbReference type="NCBI Taxonomy" id="430453"/>
    <lineage>
        <taxon>Bacteria</taxon>
        <taxon>Pseudomonadati</taxon>
        <taxon>Pseudomonadota</taxon>
        <taxon>Gammaproteobacteria</taxon>
        <taxon>Pseudomonadales</taxon>
        <taxon>Marinobacteraceae</taxon>
        <taxon>Marinobacter</taxon>
    </lineage>
</organism>
<dbReference type="AlphaFoldDB" id="A0A1I0ICJ7"/>
<name>A0A1I0ICJ7_9GAMM</name>
<keyword evidence="3 5" id="KW-0418">Kinase</keyword>
<protein>
    <submittedName>
        <fullName evidence="5">Serine/threonine-protein kinase HipA</fullName>
    </submittedName>
</protein>
<dbReference type="PANTHER" id="PTHR37419">
    <property type="entry name" value="SERINE/THREONINE-PROTEIN KINASE TOXIN HIPA"/>
    <property type="match status" value="1"/>
</dbReference>
<feature type="domain" description="HipA-like C-terminal" evidence="4">
    <location>
        <begin position="195"/>
        <end position="403"/>
    </location>
</feature>
<reference evidence="6" key="1">
    <citation type="submission" date="2016-10" db="EMBL/GenBank/DDBJ databases">
        <authorList>
            <person name="Varghese N."/>
            <person name="Submissions S."/>
        </authorList>
    </citation>
    <scope>NUCLEOTIDE SEQUENCE [LARGE SCALE GENOMIC DNA]</scope>
    <source>
        <strain evidence="6">CGMCC 1.6489</strain>
    </source>
</reference>
<evidence type="ECO:0000313" key="5">
    <source>
        <dbReference type="EMBL" id="SET94580.1"/>
    </source>
</evidence>